<name>A0A428N4Y6_9BACI</name>
<reference evidence="1 2" key="1">
    <citation type="submission" date="2018-10" db="EMBL/GenBank/DDBJ databases">
        <title>Draft genome sequence of Bacillus salarius IM0101, isolated from a hypersaline soil in Inner Mongolia, China.</title>
        <authorList>
            <person name="Yamprayoonswat W."/>
            <person name="Boonvisut S."/>
            <person name="Jumpathong W."/>
            <person name="Sittihan S."/>
            <person name="Ruangsuj P."/>
            <person name="Wanthongcharoen S."/>
            <person name="Thongpramul N."/>
            <person name="Pimmason S."/>
            <person name="Yu B."/>
            <person name="Yasawong M."/>
        </authorList>
    </citation>
    <scope>NUCLEOTIDE SEQUENCE [LARGE SCALE GENOMIC DNA]</scope>
    <source>
        <strain evidence="1 2">IM0101</strain>
    </source>
</reference>
<gene>
    <name evidence="1" type="ORF">D7Z54_09490</name>
</gene>
<sequence length="90" mass="10708">MKYPIYQHILFEEKRETYAHTFDLLAAELRRCDVDITLLHDVIDASHDVEDLAADVAFMTGYKKGWHNGQANRQYETFREHLNKEKRVLQ</sequence>
<proteinExistence type="predicted"/>
<dbReference type="Proteomes" id="UP000275076">
    <property type="component" value="Unassembled WGS sequence"/>
</dbReference>
<protein>
    <submittedName>
        <fullName evidence="1">Uncharacterized protein</fullName>
    </submittedName>
</protein>
<dbReference type="AlphaFoldDB" id="A0A428N4Y6"/>
<dbReference type="RefSeq" id="WP_125555601.1">
    <property type="nucleotide sequence ID" value="NZ_RBVX01000007.1"/>
</dbReference>
<evidence type="ECO:0000313" key="1">
    <source>
        <dbReference type="EMBL" id="RSL33540.1"/>
    </source>
</evidence>
<accession>A0A428N4Y6</accession>
<dbReference type="EMBL" id="RBVX01000007">
    <property type="protein sequence ID" value="RSL33540.1"/>
    <property type="molecule type" value="Genomic_DNA"/>
</dbReference>
<organism evidence="1 2">
    <name type="scientific">Salibacterium salarium</name>
    <dbReference type="NCBI Taxonomy" id="284579"/>
    <lineage>
        <taxon>Bacteria</taxon>
        <taxon>Bacillati</taxon>
        <taxon>Bacillota</taxon>
        <taxon>Bacilli</taxon>
        <taxon>Bacillales</taxon>
        <taxon>Bacillaceae</taxon>
    </lineage>
</organism>
<dbReference type="OrthoDB" id="2945432at2"/>
<evidence type="ECO:0000313" key="2">
    <source>
        <dbReference type="Proteomes" id="UP000275076"/>
    </source>
</evidence>
<keyword evidence="2" id="KW-1185">Reference proteome</keyword>
<comment type="caution">
    <text evidence="1">The sequence shown here is derived from an EMBL/GenBank/DDBJ whole genome shotgun (WGS) entry which is preliminary data.</text>
</comment>